<keyword evidence="1" id="KW-1185">Reference proteome</keyword>
<dbReference type="AlphaFoldDB" id="A0A915JK56"/>
<protein>
    <submittedName>
        <fullName evidence="2">Uncharacterized protein</fullName>
    </submittedName>
</protein>
<name>A0A915JK56_ROMCU</name>
<organism evidence="1 2">
    <name type="scientific">Romanomermis culicivorax</name>
    <name type="common">Nematode worm</name>
    <dbReference type="NCBI Taxonomy" id="13658"/>
    <lineage>
        <taxon>Eukaryota</taxon>
        <taxon>Metazoa</taxon>
        <taxon>Ecdysozoa</taxon>
        <taxon>Nematoda</taxon>
        <taxon>Enoplea</taxon>
        <taxon>Dorylaimia</taxon>
        <taxon>Mermithida</taxon>
        <taxon>Mermithoidea</taxon>
        <taxon>Mermithidae</taxon>
        <taxon>Romanomermis</taxon>
    </lineage>
</organism>
<dbReference type="Proteomes" id="UP000887565">
    <property type="component" value="Unplaced"/>
</dbReference>
<proteinExistence type="predicted"/>
<reference evidence="2" key="1">
    <citation type="submission" date="2022-11" db="UniProtKB">
        <authorList>
            <consortium name="WormBaseParasite"/>
        </authorList>
    </citation>
    <scope>IDENTIFICATION</scope>
</reference>
<accession>A0A915JK56</accession>
<dbReference type="WBParaSite" id="nRc.2.0.1.t26550-RA">
    <property type="protein sequence ID" value="nRc.2.0.1.t26550-RA"/>
    <property type="gene ID" value="nRc.2.0.1.g26550"/>
</dbReference>
<sequence>MPLVKALPRNSQLACKIRVGNLNISRSLTSCTSKKSILNGFKSSTGSLLSSMNAQNCLNECQKRGVRVFQPIDIQDPPPTVVEVQQRVLKAIKTFDRLPKDKERFKIAESEIFPGATRPKDRAVHFLRKLSAIRRESTKRMENFCLTCIILIDFEIADEAGDSLMTPNDLVKYVCENTLITIEESAPSS</sequence>
<evidence type="ECO:0000313" key="1">
    <source>
        <dbReference type="Proteomes" id="UP000887565"/>
    </source>
</evidence>
<evidence type="ECO:0000313" key="2">
    <source>
        <dbReference type="WBParaSite" id="nRc.2.0.1.t26550-RA"/>
    </source>
</evidence>